<dbReference type="SUPFAM" id="SSF56954">
    <property type="entry name" value="Outer membrane efflux proteins (OEP)"/>
    <property type="match status" value="1"/>
</dbReference>
<dbReference type="RefSeq" id="WP_065969843.1">
    <property type="nucleotide sequence ID" value="NZ_CP080624.1"/>
</dbReference>
<dbReference type="PANTHER" id="PTHR30203">
    <property type="entry name" value="OUTER MEMBRANE CATION EFFLUX PROTEIN"/>
    <property type="match status" value="1"/>
</dbReference>
<accession>A0A1C2G2L5</accession>
<dbReference type="PANTHER" id="PTHR30203:SF24">
    <property type="entry name" value="BLR4935 PROTEIN"/>
    <property type="match status" value="1"/>
</dbReference>
<name>A0A1C2G2L5_9GAMM</name>
<sequence length="450" mass="48625">MRQTALALVLAILSGCAAYHAKPLRAPALAALKGPPHRALVAAARALKVPGLRPLALDFRRPLTGKELGVIAVIANPALRALRARERIARAQVFAAGLLPDPVIQFSALKPYGVGAGGRTMALSDGFLWDLSRLVTRSTDIRMAQERASAVRYQVAWREWVAANETRLAARQVYWLKAEWVIAHKALALWKGHESLLRGDLRRHLIARSRWLFFQAAQDALRMKAAALHRALRAARVALAGQLGLAPATPLAMARPHRLRPVVGAPRALFHHAVSRRLDLVAMVAAYHSANAALLRAVLDQYPRLSLGAAGARNSSGVAEAGLQLSLVLPLFNANRGAVAIARSKRAALFKDYVARLAAARSQIYRLAGAQASLDRELARFKGRGLVLAHTARAAQAAYRVHALGLVSYLTLMQELTTVELKMTALRLARAATTLALITATARPWSGKTA</sequence>
<dbReference type="OrthoDB" id="9791261at2"/>
<organism evidence="1 2">
    <name type="scientific">Acidiferrobacter thiooxydans</name>
    <dbReference type="NCBI Taxonomy" id="163359"/>
    <lineage>
        <taxon>Bacteria</taxon>
        <taxon>Pseudomonadati</taxon>
        <taxon>Pseudomonadota</taxon>
        <taxon>Gammaproteobacteria</taxon>
        <taxon>Acidiferrobacterales</taxon>
        <taxon>Acidiferrobacteraceae</taxon>
        <taxon>Acidiferrobacter</taxon>
    </lineage>
</organism>
<dbReference type="EMBL" id="PSYR01000001">
    <property type="protein sequence ID" value="RCN58257.1"/>
    <property type="molecule type" value="Genomic_DNA"/>
</dbReference>
<protein>
    <submittedName>
        <fullName evidence="1">TolC family protein</fullName>
    </submittedName>
</protein>
<gene>
    <name evidence="1" type="ORF">C4900_00160</name>
</gene>
<dbReference type="AlphaFoldDB" id="A0A1C2G2L5"/>
<reference evidence="1 2" key="1">
    <citation type="submission" date="2018-02" db="EMBL/GenBank/DDBJ databases">
        <title>Insights into the biology of acidophilic members of the Acidiferrobacteraceae family derived from comparative genomic analyses.</title>
        <authorList>
            <person name="Issotta F."/>
            <person name="Thyssen C."/>
            <person name="Mena C."/>
            <person name="Moya A."/>
            <person name="Bellenberg S."/>
            <person name="Sproer C."/>
            <person name="Covarrubias P.C."/>
            <person name="Sand W."/>
            <person name="Quatrini R."/>
            <person name="Vera M."/>
        </authorList>
    </citation>
    <scope>NUCLEOTIDE SEQUENCE [LARGE SCALE GENOMIC DNA]</scope>
    <source>
        <strain evidence="2">m-1</strain>
    </source>
</reference>
<dbReference type="InterPro" id="IPR010131">
    <property type="entry name" value="MdtP/NodT-like"/>
</dbReference>
<dbReference type="PROSITE" id="PS51257">
    <property type="entry name" value="PROKAR_LIPOPROTEIN"/>
    <property type="match status" value="1"/>
</dbReference>
<dbReference type="STRING" id="163359.A9R16_00880"/>
<dbReference type="Gene3D" id="1.20.1600.10">
    <property type="entry name" value="Outer membrane efflux proteins (OEP)"/>
    <property type="match status" value="1"/>
</dbReference>
<proteinExistence type="predicted"/>
<dbReference type="Proteomes" id="UP000253250">
    <property type="component" value="Unassembled WGS sequence"/>
</dbReference>
<evidence type="ECO:0000313" key="2">
    <source>
        <dbReference type="Proteomes" id="UP000253250"/>
    </source>
</evidence>
<comment type="caution">
    <text evidence="1">The sequence shown here is derived from an EMBL/GenBank/DDBJ whole genome shotgun (WGS) entry which is preliminary data.</text>
</comment>
<keyword evidence="2" id="KW-1185">Reference proteome</keyword>
<evidence type="ECO:0000313" key="1">
    <source>
        <dbReference type="EMBL" id="RCN58257.1"/>
    </source>
</evidence>